<dbReference type="GO" id="GO:0030133">
    <property type="term" value="C:transport vesicle"/>
    <property type="evidence" value="ECO:0007669"/>
    <property type="project" value="UniProtKB-SubCell"/>
</dbReference>
<feature type="compositionally biased region" description="Basic and acidic residues" evidence="8">
    <location>
        <begin position="201"/>
        <end position="213"/>
    </location>
</feature>
<dbReference type="Bgee" id="ENSOANG00000005434">
    <property type="expression patterns" value="Expressed in cerebellum and 6 other cell types or tissues"/>
</dbReference>
<dbReference type="PANTHER" id="PTHR10583">
    <property type="entry name" value="CHROMOGRANIN"/>
    <property type="match status" value="1"/>
</dbReference>
<protein>
    <recommendedName>
        <fullName evidence="7">Chromogranin-A</fullName>
    </recommendedName>
</protein>
<dbReference type="InParanoid" id="F7CR56"/>
<reference evidence="9" key="3">
    <citation type="submission" date="2025-09" db="UniProtKB">
        <authorList>
            <consortium name="Ensembl"/>
        </authorList>
    </citation>
    <scope>IDENTIFICATION</scope>
    <source>
        <strain evidence="9">Glennie</strain>
    </source>
</reference>
<feature type="compositionally biased region" description="Basic and acidic residues" evidence="8">
    <location>
        <begin position="233"/>
        <end position="251"/>
    </location>
</feature>
<sequence length="414" mass="46864">QNCFVADERIISILRHQNLLRELQELALQGANERKQQQKKNSDFEDELSEVLEGQNGATGPGQEPSKESPAEVPDEAAIAETSPRDSFEEAEKNGVERKQLWPQGAGPEEEEEEEEEEEGELESNEITEDPEVERREASDNHIKDDLEPAERPSQESGEGGKDHQLGATQKGQELEEEEEEGEKGINPQNDLEESRELEEEAQKEQAGEKEISEEVVPEGAVKSSTTLEENEEIQREDSHLETSDLGREEKSSEEEDKSQEGKGERRQTEAGDMAADDLFPSRGSRNQEPGSEASREWRDAKRWNKMDKLTKQVTAKKRAEEEDSEEEPDRSMKLSFKTHKYDFGEAGRPKKHHSKEESVEAGLPLPLRGDPEDKRDEEGSANRRTEDQELESLAAIEAQLEKVAHKLHQLRRG</sequence>
<dbReference type="AlphaFoldDB" id="F7CR56"/>
<dbReference type="GO" id="GO:0005615">
    <property type="term" value="C:extracellular space"/>
    <property type="evidence" value="ECO:0000318"/>
    <property type="project" value="GO_Central"/>
</dbReference>
<feature type="compositionally biased region" description="Acidic residues" evidence="8">
    <location>
        <begin position="191"/>
        <end position="200"/>
    </location>
</feature>
<evidence type="ECO:0000256" key="5">
    <source>
        <dbReference type="ARBA" id="ARBA00023329"/>
    </source>
</evidence>
<dbReference type="PANTHER" id="PTHR10583:SF1">
    <property type="entry name" value="CHROMOGRANIN-A"/>
    <property type="match status" value="1"/>
</dbReference>
<evidence type="ECO:0000256" key="3">
    <source>
        <dbReference type="ARBA" id="ARBA00005723"/>
    </source>
</evidence>
<reference evidence="9" key="2">
    <citation type="submission" date="2025-08" db="UniProtKB">
        <authorList>
            <consortium name="Ensembl"/>
        </authorList>
    </citation>
    <scope>IDENTIFICATION</scope>
    <source>
        <strain evidence="9">Glennie</strain>
    </source>
</reference>
<evidence type="ECO:0000256" key="2">
    <source>
        <dbReference type="ARBA" id="ARBA00004613"/>
    </source>
</evidence>
<evidence type="ECO:0000256" key="4">
    <source>
        <dbReference type="ARBA" id="ARBA00022525"/>
    </source>
</evidence>
<gene>
    <name evidence="9" type="primary">CHGA</name>
</gene>
<feature type="compositionally biased region" description="Basic and acidic residues" evidence="8">
    <location>
        <begin position="340"/>
        <end position="359"/>
    </location>
</feature>
<dbReference type="InterPro" id="IPR001990">
    <property type="entry name" value="Granin"/>
</dbReference>
<keyword evidence="5" id="KW-0968">Cytoplasmic vesicle</keyword>
<feature type="compositionally biased region" description="Basic and acidic residues" evidence="8">
    <location>
        <begin position="83"/>
        <end position="100"/>
    </location>
</feature>
<dbReference type="eggNOG" id="ENOG502RZBD">
    <property type="taxonomic scope" value="Eukaryota"/>
</dbReference>
<dbReference type="GO" id="GO:0033604">
    <property type="term" value="P:negative regulation of catecholamine secretion"/>
    <property type="evidence" value="ECO:0000318"/>
    <property type="project" value="GO_Central"/>
</dbReference>
<comment type="similarity">
    <text evidence="3">Belongs to the chromogranin/secretogranin protein family.</text>
</comment>
<proteinExistence type="inferred from homology"/>
<comment type="function">
    <text evidence="6">Strongly inhibits glucose induced insulin release from the pancreas.</text>
</comment>
<feature type="compositionally biased region" description="Acidic residues" evidence="8">
    <location>
        <begin position="108"/>
        <end position="132"/>
    </location>
</feature>
<dbReference type="GO" id="GO:0042583">
    <property type="term" value="C:chromaffin granule"/>
    <property type="evidence" value="ECO:0000318"/>
    <property type="project" value="GO_Central"/>
</dbReference>
<accession>F7CR56</accession>
<reference evidence="9 10" key="1">
    <citation type="journal article" date="2008" name="Nature">
        <title>Genome analysis of the platypus reveals unique signatures of evolution.</title>
        <authorList>
            <person name="Warren W.C."/>
            <person name="Hillier L.W."/>
            <person name="Marshall Graves J.A."/>
            <person name="Birney E."/>
            <person name="Ponting C.P."/>
            <person name="Grutzner F."/>
            <person name="Belov K."/>
            <person name="Miller W."/>
            <person name="Clarke L."/>
            <person name="Chinwalla A.T."/>
            <person name="Yang S.P."/>
            <person name="Heger A."/>
            <person name="Locke D.P."/>
            <person name="Miethke P."/>
            <person name="Waters P.D."/>
            <person name="Veyrunes F."/>
            <person name="Fulton L."/>
            <person name="Fulton B."/>
            <person name="Graves T."/>
            <person name="Wallis J."/>
            <person name="Puente X.S."/>
            <person name="Lopez-Otin C."/>
            <person name="Ordonez G.R."/>
            <person name="Eichler E.E."/>
            <person name="Chen L."/>
            <person name="Cheng Z."/>
            <person name="Deakin J.E."/>
            <person name="Alsop A."/>
            <person name="Thompson K."/>
            <person name="Kirby P."/>
            <person name="Papenfuss A.T."/>
            <person name="Wakefield M.J."/>
            <person name="Olender T."/>
            <person name="Lancet D."/>
            <person name="Huttley G.A."/>
            <person name="Smit A.F."/>
            <person name="Pask A."/>
            <person name="Temple-Smith P."/>
            <person name="Batzer M.A."/>
            <person name="Walker J.A."/>
            <person name="Konkel M.K."/>
            <person name="Harris R.S."/>
            <person name="Whittington C.M."/>
            <person name="Wong E.S."/>
            <person name="Gemmell N.J."/>
            <person name="Buschiazzo E."/>
            <person name="Vargas Jentzsch I.M."/>
            <person name="Merkel A."/>
            <person name="Schmitz J."/>
            <person name="Zemann A."/>
            <person name="Churakov G."/>
            <person name="Kriegs J.O."/>
            <person name="Brosius J."/>
            <person name="Murchison E.P."/>
            <person name="Sachidanandam R."/>
            <person name="Smith C."/>
            <person name="Hannon G.J."/>
            <person name="Tsend-Ayush E."/>
            <person name="McMillan D."/>
            <person name="Attenborough R."/>
            <person name="Rens W."/>
            <person name="Ferguson-Smith M."/>
            <person name="Lefevre C.M."/>
            <person name="Sharp J.A."/>
            <person name="Nicholas K.R."/>
            <person name="Ray D.A."/>
            <person name="Kube M."/>
            <person name="Reinhardt R."/>
            <person name="Pringle T.H."/>
            <person name="Taylor J."/>
            <person name="Jones R.C."/>
            <person name="Nixon B."/>
            <person name="Dacheux J.L."/>
            <person name="Niwa H."/>
            <person name="Sekita Y."/>
            <person name="Huang X."/>
            <person name="Stark A."/>
            <person name="Kheradpour P."/>
            <person name="Kellis M."/>
            <person name="Flicek P."/>
            <person name="Chen Y."/>
            <person name="Webber C."/>
            <person name="Hardison R."/>
            <person name="Nelson J."/>
            <person name="Hallsworth-Pepin K."/>
            <person name="Delehaunty K."/>
            <person name="Markovic C."/>
            <person name="Minx P."/>
            <person name="Feng Y."/>
            <person name="Kremitzki C."/>
            <person name="Mitreva M."/>
            <person name="Glasscock J."/>
            <person name="Wylie T."/>
            <person name="Wohldmann P."/>
            <person name="Thiru P."/>
            <person name="Nhan M.N."/>
            <person name="Pohl C.S."/>
            <person name="Smith S.M."/>
            <person name="Hou S."/>
            <person name="Nefedov M."/>
            <person name="de Jong P.J."/>
            <person name="Renfree M.B."/>
            <person name="Mardis E.R."/>
            <person name="Wilson R.K."/>
        </authorList>
    </citation>
    <scope>NUCLEOTIDE SEQUENCE [LARGE SCALE GENOMIC DNA]</scope>
    <source>
        <strain evidence="9 10">Glennie</strain>
    </source>
</reference>
<dbReference type="FunCoup" id="F7CR56">
    <property type="interactions" value="62"/>
</dbReference>
<feature type="compositionally biased region" description="Basic and acidic residues" evidence="8">
    <location>
        <begin position="259"/>
        <end position="270"/>
    </location>
</feature>
<organism evidence="9 10">
    <name type="scientific">Ornithorhynchus anatinus</name>
    <name type="common">Duckbill platypus</name>
    <dbReference type="NCBI Taxonomy" id="9258"/>
    <lineage>
        <taxon>Eukaryota</taxon>
        <taxon>Metazoa</taxon>
        <taxon>Chordata</taxon>
        <taxon>Craniata</taxon>
        <taxon>Vertebrata</taxon>
        <taxon>Euteleostomi</taxon>
        <taxon>Mammalia</taxon>
        <taxon>Monotremata</taxon>
        <taxon>Ornithorhynchidae</taxon>
        <taxon>Ornithorhynchus</taxon>
    </lineage>
</organism>
<feature type="compositionally biased region" description="Basic and acidic residues" evidence="8">
    <location>
        <begin position="32"/>
        <end position="43"/>
    </location>
</feature>
<dbReference type="Ensembl" id="ENSOANT00000008640.3">
    <property type="protein sequence ID" value="ENSOANP00000008638.3"/>
    <property type="gene ID" value="ENSOANG00000005434.4"/>
</dbReference>
<dbReference type="InterPro" id="IPR001819">
    <property type="entry name" value="Chromogranin_AB"/>
</dbReference>
<evidence type="ECO:0000256" key="6">
    <source>
        <dbReference type="ARBA" id="ARBA00037544"/>
    </source>
</evidence>
<evidence type="ECO:0000256" key="1">
    <source>
        <dbReference type="ARBA" id="ARBA00004398"/>
    </source>
</evidence>
<dbReference type="OMA" id="CETGASE"/>
<dbReference type="Pfam" id="PF01271">
    <property type="entry name" value="Granin"/>
    <property type="match status" value="1"/>
</dbReference>
<dbReference type="HOGENOM" id="CLU_050861_0_0_1"/>
<feature type="compositionally biased region" description="Basic and acidic residues" evidence="8">
    <location>
        <begin position="294"/>
        <end position="311"/>
    </location>
</feature>
<comment type="subcellular location">
    <subcellularLocation>
        <location evidence="1">Cytoplasmic vesicle</location>
        <location evidence="1">Secretory vesicle</location>
    </subcellularLocation>
    <subcellularLocation>
        <location evidence="2">Secreted</location>
    </subcellularLocation>
</comment>
<feature type="compositionally biased region" description="Basic and acidic residues" evidence="8">
    <location>
        <begin position="133"/>
        <end position="165"/>
    </location>
</feature>
<dbReference type="Proteomes" id="UP000002279">
    <property type="component" value="Chromosome 1"/>
</dbReference>
<evidence type="ECO:0000256" key="8">
    <source>
        <dbReference type="SAM" id="MobiDB-lite"/>
    </source>
</evidence>
<feature type="compositionally biased region" description="Basic and acidic residues" evidence="8">
    <location>
        <begin position="370"/>
        <end position="388"/>
    </location>
</feature>
<evidence type="ECO:0000313" key="9">
    <source>
        <dbReference type="Ensembl" id="ENSOANP00000008638.3"/>
    </source>
</evidence>
<dbReference type="GO" id="GO:0046676">
    <property type="term" value="P:negative regulation of insulin secretion"/>
    <property type="evidence" value="ECO:0000318"/>
    <property type="project" value="GO_Central"/>
</dbReference>
<feature type="region of interest" description="Disordered" evidence="8">
    <location>
        <begin position="31"/>
        <end position="393"/>
    </location>
</feature>
<evidence type="ECO:0000313" key="10">
    <source>
        <dbReference type="Proteomes" id="UP000002279"/>
    </source>
</evidence>
<dbReference type="GO" id="GO:0042742">
    <property type="term" value="P:defense response to bacterium"/>
    <property type="evidence" value="ECO:0000318"/>
    <property type="project" value="GO_Central"/>
</dbReference>
<evidence type="ECO:0000256" key="7">
    <source>
        <dbReference type="ARBA" id="ARBA00040787"/>
    </source>
</evidence>
<keyword evidence="10" id="KW-1185">Reference proteome</keyword>
<name>F7CR56_ORNAN</name>
<keyword evidence="4" id="KW-0964">Secreted</keyword>
<dbReference type="GeneTree" id="ENSGT00940000154206"/>